<keyword evidence="2" id="KW-0378">Hydrolase</keyword>
<evidence type="ECO:0000313" key="3">
    <source>
        <dbReference type="Proteomes" id="UP000198892"/>
    </source>
</evidence>
<dbReference type="GO" id="GO:0016887">
    <property type="term" value="F:ATP hydrolysis activity"/>
    <property type="evidence" value="ECO:0007669"/>
    <property type="project" value="InterPro"/>
</dbReference>
<dbReference type="InterPro" id="IPR041685">
    <property type="entry name" value="AAA_GajA/Old/RecF-like"/>
</dbReference>
<dbReference type="CDD" id="cd01026">
    <property type="entry name" value="TOPRIM_OLD"/>
    <property type="match status" value="1"/>
</dbReference>
<dbReference type="InterPro" id="IPR027417">
    <property type="entry name" value="P-loop_NTPase"/>
</dbReference>
<dbReference type="PANTHER" id="PTHR43581:SF4">
    <property type="entry name" value="ATP_GTP PHOSPHATASE"/>
    <property type="match status" value="1"/>
</dbReference>
<accession>A0A1I5QJM8</accession>
<dbReference type="InterPro" id="IPR051396">
    <property type="entry name" value="Bact_Antivir_Def_Nuclease"/>
</dbReference>
<dbReference type="Proteomes" id="UP000198892">
    <property type="component" value="Unassembled WGS sequence"/>
</dbReference>
<dbReference type="AlphaFoldDB" id="A0A1I5QJM8"/>
<dbReference type="EMBL" id="FOXD01000005">
    <property type="protein sequence ID" value="SFP46076.1"/>
    <property type="molecule type" value="Genomic_DNA"/>
</dbReference>
<evidence type="ECO:0000259" key="1">
    <source>
        <dbReference type="PROSITE" id="PS50893"/>
    </source>
</evidence>
<dbReference type="GO" id="GO:0005524">
    <property type="term" value="F:ATP binding"/>
    <property type="evidence" value="ECO:0007669"/>
    <property type="project" value="InterPro"/>
</dbReference>
<reference evidence="3" key="1">
    <citation type="submission" date="2016-10" db="EMBL/GenBank/DDBJ databases">
        <authorList>
            <person name="Varghese N."/>
            <person name="Submissions S."/>
        </authorList>
    </citation>
    <scope>NUCLEOTIDE SEQUENCE [LARGE SCALE GENOMIC DNA]</scope>
    <source>
        <strain evidence="3">S7</strain>
    </source>
</reference>
<keyword evidence="2" id="KW-0255">Endonuclease</keyword>
<dbReference type="PROSITE" id="PS50893">
    <property type="entry name" value="ABC_TRANSPORTER_2"/>
    <property type="match status" value="1"/>
</dbReference>
<dbReference type="STRING" id="1884432.SAMN05518683_105174"/>
<dbReference type="PANTHER" id="PTHR43581">
    <property type="entry name" value="ATP/GTP PHOSPHATASE"/>
    <property type="match status" value="1"/>
</dbReference>
<dbReference type="SUPFAM" id="SSF52540">
    <property type="entry name" value="P-loop containing nucleoside triphosphate hydrolases"/>
    <property type="match status" value="1"/>
</dbReference>
<organism evidence="2 3">
    <name type="scientific">Salibacterium halotolerans</name>
    <dbReference type="NCBI Taxonomy" id="1884432"/>
    <lineage>
        <taxon>Bacteria</taxon>
        <taxon>Bacillati</taxon>
        <taxon>Bacillota</taxon>
        <taxon>Bacilli</taxon>
        <taxon>Bacillales</taxon>
        <taxon>Bacillaceae</taxon>
    </lineage>
</organism>
<name>A0A1I5QJM8_9BACI</name>
<keyword evidence="2" id="KW-0540">Nuclease</keyword>
<dbReference type="Gene3D" id="3.40.50.300">
    <property type="entry name" value="P-loop containing nucleotide triphosphate hydrolases"/>
    <property type="match status" value="1"/>
</dbReference>
<dbReference type="InterPro" id="IPR003439">
    <property type="entry name" value="ABC_transporter-like_ATP-bd"/>
</dbReference>
<sequence>MYIKNIKIWNFRKFGGEIDGKPGLNLNFHEKFNLLIGENDSGKSAIIDAIHLTIGTLSAENNRITDEDFHINNDGKLSEEIKIECKFTYLTEKEAGVFLEWLTFDEDNEYELIVRLSAKKIKNELIGERIERSVKAGALDFQSRLEGDAAEILKSTYLKPLRDAKSELRPGYKSRLAQILKNYSAFKVSNNESHTLEKIVNNTNQEIEEYFENSIGDKTIIGEISKYLDAFFNIPAEGDTYKPKFEVTPAKLNDILRKLSLELDDNVSGLGSSNLLFIAAELLLLNDGEKIGPNITLIEEIEAHLHPQAQLRLIKYLQRTMDEGGDINGQFILSTHSTTLAASTALEHIILLHDNNAYPMGSMYTSLEKEDYEFLERFLDATKSNLFFARGVLLVEGDAENLLLPALAEIIGRPLHNYGVSIVNIGNTAFKRYAKIFSRSQAWLDEGNPSLRLPVSVITDVDVRPIEYYIDKDMSLERFILDEDELQEVAKLCIDIEVEDLQEHIGEVFTSFNRFQSVLEMYGGRIREGEEDCVKCIIKKTLNKDTSLANS</sequence>
<dbReference type="Pfam" id="PF13175">
    <property type="entry name" value="AAA_15"/>
    <property type="match status" value="1"/>
</dbReference>
<feature type="domain" description="ABC transporter" evidence="1">
    <location>
        <begin position="6"/>
        <end position="379"/>
    </location>
</feature>
<evidence type="ECO:0000313" key="2">
    <source>
        <dbReference type="EMBL" id="SFP46076.1"/>
    </source>
</evidence>
<dbReference type="InterPro" id="IPR034139">
    <property type="entry name" value="TOPRIM_OLD"/>
</dbReference>
<dbReference type="Pfam" id="PF20469">
    <property type="entry name" value="OLD-like_TOPRIM"/>
    <property type="match status" value="1"/>
</dbReference>
<proteinExistence type="predicted"/>
<dbReference type="OrthoDB" id="308933at2"/>
<gene>
    <name evidence="2" type="ORF">SAMN05518683_105174</name>
</gene>
<dbReference type="RefSeq" id="WP_093336143.1">
    <property type="nucleotide sequence ID" value="NZ_FOXD01000005.1"/>
</dbReference>
<keyword evidence="3" id="KW-1185">Reference proteome</keyword>
<protein>
    <submittedName>
        <fullName evidence="2">Putative ATP-dependent endonuclease of the OLD family</fullName>
    </submittedName>
</protein>
<dbReference type="GO" id="GO:0004519">
    <property type="term" value="F:endonuclease activity"/>
    <property type="evidence" value="ECO:0007669"/>
    <property type="project" value="UniProtKB-KW"/>
</dbReference>